<evidence type="ECO:0000256" key="1">
    <source>
        <dbReference type="SAM" id="MobiDB-lite"/>
    </source>
</evidence>
<dbReference type="RefSeq" id="XP_028884248.1">
    <property type="nucleotide sequence ID" value="XM_029024471.1"/>
</dbReference>
<dbReference type="SUPFAM" id="SSF47473">
    <property type="entry name" value="EF-hand"/>
    <property type="match status" value="1"/>
</dbReference>
<dbReference type="GeneID" id="39984251"/>
<reference evidence="2 3" key="1">
    <citation type="submission" date="2017-03" db="EMBL/GenBank/DDBJ databases">
        <title>An alternative strategy for trypanosome survival in the mammalian bloodstream revealed through genome and transcriptome analysis of the ubiquitous bovine parasite Trypanosoma (Megatrypanum) theileri.</title>
        <authorList>
            <person name="Kelly S."/>
            <person name="Ivens A."/>
            <person name="Mott A."/>
            <person name="O'Neill E."/>
            <person name="Emms D."/>
            <person name="Macleod O."/>
            <person name="Voorheis P."/>
            <person name="Matthews J."/>
            <person name="Matthews K."/>
            <person name="Carrington M."/>
        </authorList>
    </citation>
    <scope>NUCLEOTIDE SEQUENCE [LARGE SCALE GENOMIC DNA]</scope>
    <source>
        <strain evidence="2">Edinburgh</strain>
    </source>
</reference>
<dbReference type="AlphaFoldDB" id="A0A1X0NZT2"/>
<sequence length="332" mass="36687">MSGPAAVAAVERRASNRSAGATAPAGRLLNLLENESKERILRLLTAFQMMTVLEQEAFAQEMNAYLSRDDEQQGGVGNYVLKGPALEVRMRDRSYVALATSPTHGSKAITDHTDTTSTTTATTIRDEGEREKLTELVKSQLSGEPLVAFPSTQSGDIDTSIEDVKSRPHATTYEEASDNQSGKGPTTKKQEVMRTESPTDENVSTTCSQEQQQQQQQVPPVLYRSRGYQALRLARDDKLSVEDTYTRPTVLNLTGMPIEESDVWEWFECMDVTGSGTVGVVPFLTAINELERDFGVSQRAKAEFVEEVEALATDGLLTFEKFAYLVSRFPRQ</sequence>
<feature type="region of interest" description="Disordered" evidence="1">
    <location>
        <begin position="104"/>
        <end position="130"/>
    </location>
</feature>
<proteinExistence type="predicted"/>
<dbReference type="InterPro" id="IPR011992">
    <property type="entry name" value="EF-hand-dom_pair"/>
</dbReference>
<feature type="region of interest" description="Disordered" evidence="1">
    <location>
        <begin position="167"/>
        <end position="219"/>
    </location>
</feature>
<organism evidence="2 3">
    <name type="scientific">Trypanosoma theileri</name>
    <dbReference type="NCBI Taxonomy" id="67003"/>
    <lineage>
        <taxon>Eukaryota</taxon>
        <taxon>Discoba</taxon>
        <taxon>Euglenozoa</taxon>
        <taxon>Kinetoplastea</taxon>
        <taxon>Metakinetoplastina</taxon>
        <taxon>Trypanosomatida</taxon>
        <taxon>Trypanosomatidae</taxon>
        <taxon>Trypanosoma</taxon>
    </lineage>
</organism>
<evidence type="ECO:0000313" key="3">
    <source>
        <dbReference type="Proteomes" id="UP000192257"/>
    </source>
</evidence>
<comment type="caution">
    <text evidence="2">The sequence shown here is derived from an EMBL/GenBank/DDBJ whole genome shotgun (WGS) entry which is preliminary data.</text>
</comment>
<evidence type="ECO:0008006" key="4">
    <source>
        <dbReference type="Google" id="ProtNLM"/>
    </source>
</evidence>
<dbReference type="OrthoDB" id="248349at2759"/>
<gene>
    <name evidence="2" type="ORF">TM35_000092320</name>
</gene>
<accession>A0A1X0NZT2</accession>
<keyword evidence="3" id="KW-1185">Reference proteome</keyword>
<name>A0A1X0NZT2_9TRYP</name>
<evidence type="ECO:0000313" key="2">
    <source>
        <dbReference type="EMBL" id="ORC90182.1"/>
    </source>
</evidence>
<dbReference type="VEuPathDB" id="TriTrypDB:TM35_000092320"/>
<protein>
    <recommendedName>
        <fullName evidence="4">EF-hand domain-containing protein</fullName>
    </recommendedName>
</protein>
<dbReference type="EMBL" id="NBCO01000009">
    <property type="protein sequence ID" value="ORC90182.1"/>
    <property type="molecule type" value="Genomic_DNA"/>
</dbReference>
<dbReference type="Proteomes" id="UP000192257">
    <property type="component" value="Unassembled WGS sequence"/>
</dbReference>